<dbReference type="SUPFAM" id="SSF46689">
    <property type="entry name" value="Homeodomain-like"/>
    <property type="match status" value="1"/>
</dbReference>
<dbReference type="Pfam" id="PF13358">
    <property type="entry name" value="DDE_3"/>
    <property type="match status" value="1"/>
</dbReference>
<evidence type="ECO:0000256" key="1">
    <source>
        <dbReference type="SAM" id="Phobius"/>
    </source>
</evidence>
<sequence length="348" mass="39474">MLTLKISEADIEQAKYERIHHPLASVRKRMDVLYWTSQGCSRPKVSHISGVHRNSIVNYIKAYHVGGLNQLRSFRYKGPDSRLSEHRLSMEDYFKVHPPRSAKQARAAIMNMTGETLSLDAVRNFMHKLGMKPRKAGHIPAKANPEQQQAFVEDKINKLIAKAQNGRCFLFFVDAAHFTLLPIVSMVWSFARLFIKAASGRDRINVLGALDAVSLKVYSVINTTYVNANTVVELFNMLSSSCEKGVPIYVILDNARYQHCAFVKAWAQVLGIELVFLPPYSPNLNLIERLWKYIKKDVLGNEYFESATLFHQAIVKAMNDINQCSIRKADLASLLTLNFQSFAQNPAR</sequence>
<dbReference type="NCBIfam" id="NF033545">
    <property type="entry name" value="transpos_IS630"/>
    <property type="match status" value="1"/>
</dbReference>
<gene>
    <name evidence="3" type="ordered locus">Halhy_1923</name>
</gene>
<protein>
    <submittedName>
        <fullName evidence="3">Transposase</fullName>
    </submittedName>
</protein>
<dbReference type="Proteomes" id="UP000008461">
    <property type="component" value="Chromosome"/>
</dbReference>
<dbReference type="GO" id="GO:0015074">
    <property type="term" value="P:DNA integration"/>
    <property type="evidence" value="ECO:0007669"/>
    <property type="project" value="InterPro"/>
</dbReference>
<keyword evidence="1" id="KW-0812">Transmembrane</keyword>
<keyword evidence="4" id="KW-1185">Reference proteome</keyword>
<evidence type="ECO:0000313" key="4">
    <source>
        <dbReference type="Proteomes" id="UP000008461"/>
    </source>
</evidence>
<dbReference type="InterPro" id="IPR025959">
    <property type="entry name" value="Winged_HTH_dom"/>
</dbReference>
<dbReference type="PANTHER" id="PTHR46564:SF1">
    <property type="entry name" value="TRANSPOSASE"/>
    <property type="match status" value="1"/>
</dbReference>
<name>F4L5C8_HALH1</name>
<feature type="domain" description="Integrase catalytic" evidence="2">
    <location>
        <begin position="178"/>
        <end position="348"/>
    </location>
</feature>
<organism evidence="3 4">
    <name type="scientific">Haliscomenobacter hydrossis (strain ATCC 27775 / DSM 1100 / LMG 10767 / O)</name>
    <dbReference type="NCBI Taxonomy" id="760192"/>
    <lineage>
        <taxon>Bacteria</taxon>
        <taxon>Pseudomonadati</taxon>
        <taxon>Bacteroidota</taxon>
        <taxon>Saprospiria</taxon>
        <taxon>Saprospirales</taxon>
        <taxon>Haliscomenobacteraceae</taxon>
        <taxon>Haliscomenobacter</taxon>
    </lineage>
</organism>
<dbReference type="KEGG" id="hhy:Halhy_1923"/>
<dbReference type="InterPro" id="IPR009057">
    <property type="entry name" value="Homeodomain-like_sf"/>
</dbReference>
<dbReference type="InterPro" id="IPR038717">
    <property type="entry name" value="Tc1-like_DDE_dom"/>
</dbReference>
<dbReference type="PROSITE" id="PS50994">
    <property type="entry name" value="INTEGRASE"/>
    <property type="match status" value="1"/>
</dbReference>
<dbReference type="eggNOG" id="COG3335">
    <property type="taxonomic scope" value="Bacteria"/>
</dbReference>
<dbReference type="OrthoDB" id="593891at2"/>
<evidence type="ECO:0000313" key="3">
    <source>
        <dbReference type="EMBL" id="AEE49808.1"/>
    </source>
</evidence>
<proteinExistence type="predicted"/>
<dbReference type="Pfam" id="PF13592">
    <property type="entry name" value="HTH_33"/>
    <property type="match status" value="1"/>
</dbReference>
<dbReference type="InterPro" id="IPR001584">
    <property type="entry name" value="Integrase_cat-core"/>
</dbReference>
<dbReference type="STRING" id="760192.Halhy_1923"/>
<reference evidence="3 4" key="1">
    <citation type="journal article" date="2011" name="Stand. Genomic Sci.">
        <title>Complete genome sequence of Haliscomenobacter hydrossis type strain (O).</title>
        <authorList>
            <consortium name="US DOE Joint Genome Institute (JGI-PGF)"/>
            <person name="Daligault H."/>
            <person name="Lapidus A."/>
            <person name="Zeytun A."/>
            <person name="Nolan M."/>
            <person name="Lucas S."/>
            <person name="Del Rio T.G."/>
            <person name="Tice H."/>
            <person name="Cheng J.F."/>
            <person name="Tapia R."/>
            <person name="Han C."/>
            <person name="Goodwin L."/>
            <person name="Pitluck S."/>
            <person name="Liolios K."/>
            <person name="Pagani I."/>
            <person name="Ivanova N."/>
            <person name="Huntemann M."/>
            <person name="Mavromatis K."/>
            <person name="Mikhailova N."/>
            <person name="Pati A."/>
            <person name="Chen A."/>
            <person name="Palaniappan K."/>
            <person name="Land M."/>
            <person name="Hauser L."/>
            <person name="Brambilla E.M."/>
            <person name="Rohde M."/>
            <person name="Verbarg S."/>
            <person name="Goker M."/>
            <person name="Bristow J."/>
            <person name="Eisen J.A."/>
            <person name="Markowitz V."/>
            <person name="Hugenholtz P."/>
            <person name="Kyrpides N.C."/>
            <person name="Klenk H.P."/>
            <person name="Woyke T."/>
        </authorList>
    </citation>
    <scope>NUCLEOTIDE SEQUENCE [LARGE SCALE GENOMIC DNA]</scope>
    <source>
        <strain evidence="4">ATCC 27775 / DSM 1100 / LMG 10767 / O</strain>
    </source>
</reference>
<dbReference type="InterPro" id="IPR036397">
    <property type="entry name" value="RNaseH_sf"/>
</dbReference>
<evidence type="ECO:0000259" key="2">
    <source>
        <dbReference type="PROSITE" id="PS50994"/>
    </source>
</evidence>
<dbReference type="GO" id="GO:0003676">
    <property type="term" value="F:nucleic acid binding"/>
    <property type="evidence" value="ECO:0007669"/>
    <property type="project" value="InterPro"/>
</dbReference>
<accession>F4L5C8</accession>
<keyword evidence="1" id="KW-0472">Membrane</keyword>
<dbReference type="PANTHER" id="PTHR46564">
    <property type="entry name" value="TRANSPOSASE"/>
    <property type="match status" value="1"/>
</dbReference>
<dbReference type="AlphaFoldDB" id="F4L5C8"/>
<dbReference type="EMBL" id="CP002691">
    <property type="protein sequence ID" value="AEE49808.1"/>
    <property type="molecule type" value="Genomic_DNA"/>
</dbReference>
<dbReference type="InterPro" id="IPR047655">
    <property type="entry name" value="Transpos_IS630-like"/>
</dbReference>
<reference key="2">
    <citation type="submission" date="2011-04" db="EMBL/GenBank/DDBJ databases">
        <title>Complete sequence of chromosome of Haliscomenobacter hydrossis DSM 1100.</title>
        <authorList>
            <consortium name="US DOE Joint Genome Institute (JGI-PGF)"/>
            <person name="Lucas S."/>
            <person name="Han J."/>
            <person name="Lapidus A."/>
            <person name="Bruce D."/>
            <person name="Goodwin L."/>
            <person name="Pitluck S."/>
            <person name="Peters L."/>
            <person name="Kyrpides N."/>
            <person name="Mavromatis K."/>
            <person name="Ivanova N."/>
            <person name="Ovchinnikova G."/>
            <person name="Pagani I."/>
            <person name="Daligault H."/>
            <person name="Detter J.C."/>
            <person name="Han C."/>
            <person name="Land M."/>
            <person name="Hauser L."/>
            <person name="Markowitz V."/>
            <person name="Cheng J.-F."/>
            <person name="Hugenholtz P."/>
            <person name="Woyke T."/>
            <person name="Wu D."/>
            <person name="Verbarg S."/>
            <person name="Frueling A."/>
            <person name="Brambilla E."/>
            <person name="Klenk H.-P."/>
            <person name="Eisen J.A."/>
        </authorList>
    </citation>
    <scope>NUCLEOTIDE SEQUENCE</scope>
    <source>
        <strain>DSM 1100</strain>
    </source>
</reference>
<dbReference type="InterPro" id="IPR012337">
    <property type="entry name" value="RNaseH-like_sf"/>
</dbReference>
<dbReference type="Gene3D" id="3.30.420.10">
    <property type="entry name" value="Ribonuclease H-like superfamily/Ribonuclease H"/>
    <property type="match status" value="1"/>
</dbReference>
<dbReference type="HOGENOM" id="CLU_056788_0_5_10"/>
<keyword evidence="1" id="KW-1133">Transmembrane helix</keyword>
<dbReference type="SUPFAM" id="SSF53098">
    <property type="entry name" value="Ribonuclease H-like"/>
    <property type="match status" value="1"/>
</dbReference>
<feature type="transmembrane region" description="Helical" evidence="1">
    <location>
        <begin position="169"/>
        <end position="195"/>
    </location>
</feature>
<dbReference type="eggNOG" id="COG3415">
    <property type="taxonomic scope" value="Bacteria"/>
</dbReference>
<dbReference type="RefSeq" id="WP_013764361.1">
    <property type="nucleotide sequence ID" value="NC_015510.1"/>
</dbReference>